<dbReference type="AlphaFoldDB" id="A0A951IYL0"/>
<proteinExistence type="predicted"/>
<evidence type="ECO:0000313" key="6">
    <source>
        <dbReference type="Proteomes" id="UP000727490"/>
    </source>
</evidence>
<dbReference type="InterPro" id="IPR009056">
    <property type="entry name" value="Cyt_c-like_dom"/>
</dbReference>
<dbReference type="GO" id="GO:0009055">
    <property type="term" value="F:electron transfer activity"/>
    <property type="evidence" value="ECO:0007669"/>
    <property type="project" value="InterPro"/>
</dbReference>
<dbReference type="Proteomes" id="UP000727490">
    <property type="component" value="Unassembled WGS sequence"/>
</dbReference>
<evidence type="ECO:0000313" key="5">
    <source>
        <dbReference type="EMBL" id="MBW3468659.1"/>
    </source>
</evidence>
<reference evidence="5 6" key="1">
    <citation type="journal article" date="2020" name="Syst. Appl. Microbiol.">
        <title>Arthrospiribacter ruber gen. nov., sp. nov., a novel bacterium isolated from Arthrospira cultures.</title>
        <authorList>
            <person name="Waleron M."/>
            <person name="Misztak A."/>
            <person name="Waleron M.M."/>
            <person name="Furmaniak M."/>
            <person name="Mrozik A."/>
            <person name="Waleron K."/>
        </authorList>
    </citation>
    <scope>NUCLEOTIDE SEQUENCE [LARGE SCALE GENOMIC DNA]</scope>
    <source>
        <strain evidence="5 6">DPMB0001</strain>
    </source>
</reference>
<evidence type="ECO:0000256" key="1">
    <source>
        <dbReference type="ARBA" id="ARBA00022723"/>
    </source>
</evidence>
<dbReference type="PANTHER" id="PTHR19328:SF13">
    <property type="entry name" value="HIPL1 PROTEIN"/>
    <property type="match status" value="1"/>
</dbReference>
<protein>
    <submittedName>
        <fullName evidence="5">Cytochrome C</fullName>
    </submittedName>
</protein>
<feature type="domain" description="Cytochrome c" evidence="4">
    <location>
        <begin position="419"/>
        <end position="508"/>
    </location>
</feature>
<dbReference type="GO" id="GO:0046872">
    <property type="term" value="F:metal ion binding"/>
    <property type="evidence" value="ECO:0007669"/>
    <property type="project" value="UniProtKB-KW"/>
</dbReference>
<gene>
    <name evidence="5" type="ORF">EGN73_12665</name>
</gene>
<sequence length="528" mass="59453">MNKYWIYFIVFFCLSCKQGERKENVIAYLKLENDILEISTLVDSLNVPWDIETAESGAIWFTELEGKVYRYDLKKQEKQLMLDIPDVLAKKSYGLLGMCVDPESKQLFVHYTFSIPREGREELISSRLVKYDITSDGTGNPQILLDSLPGATFHNGSRLIIGPDRKLYFSLGDVGRTDLAQDPDFLGGKILRLNLDGSIPHDNLIENNPVWAMGLRNPQGMVFGKGDKLYASDHGPLNDDEVNLIVKGGNYGWPEIQGFADSDKENAYAQQHNTLDPLIAWTPTIATAGTAYIGEGKIPDWENSLLQASMKGRSLRVLQLDEEGTKVTKEGIYLQKVFGRIRDIEVDSNGMIYFSTSNHDWHPRFQPWLYDSLPEVPDRIIIMRLLPRGSKLIDKLPVYERETKSIELLDENWSYDVPDDLAEGARLYTQYCLTCHGPEGKGADGLIPPLAGTSWVTGDKGRLIRVTLFGISDEIEVEGVKYQQEMPAFEHLGDEEVAEILTFIRNSFGNKTSAVIAGEVLEERKSAN</sequence>
<dbReference type="Pfam" id="PF13442">
    <property type="entry name" value="Cytochrome_CBB3"/>
    <property type="match status" value="1"/>
</dbReference>
<keyword evidence="6" id="KW-1185">Reference proteome</keyword>
<evidence type="ECO:0000259" key="4">
    <source>
        <dbReference type="PROSITE" id="PS51007"/>
    </source>
</evidence>
<keyword evidence="2 3" id="KW-0408">Iron</keyword>
<dbReference type="EMBL" id="RPHB01000005">
    <property type="protein sequence ID" value="MBW3468659.1"/>
    <property type="molecule type" value="Genomic_DNA"/>
</dbReference>
<dbReference type="GO" id="GO:0020037">
    <property type="term" value="F:heme binding"/>
    <property type="evidence" value="ECO:0007669"/>
    <property type="project" value="InterPro"/>
</dbReference>
<keyword evidence="3" id="KW-0349">Heme</keyword>
<evidence type="ECO:0000256" key="2">
    <source>
        <dbReference type="ARBA" id="ARBA00023004"/>
    </source>
</evidence>
<comment type="caution">
    <text evidence="5">The sequence shown here is derived from an EMBL/GenBank/DDBJ whole genome shotgun (WGS) entry which is preliminary data.</text>
</comment>
<name>A0A951IYL0_9BACT</name>
<keyword evidence="1 3" id="KW-0479">Metal-binding</keyword>
<dbReference type="InterPro" id="IPR012938">
    <property type="entry name" value="Glc/Sorbosone_DH"/>
</dbReference>
<dbReference type="Pfam" id="PF07995">
    <property type="entry name" value="GSDH"/>
    <property type="match status" value="1"/>
</dbReference>
<evidence type="ECO:0000256" key="3">
    <source>
        <dbReference type="PROSITE-ProRule" id="PRU00433"/>
    </source>
</evidence>
<dbReference type="PANTHER" id="PTHR19328">
    <property type="entry name" value="HEDGEHOG-INTERACTING PROTEIN"/>
    <property type="match status" value="1"/>
</dbReference>
<dbReference type="RefSeq" id="WP_219290310.1">
    <property type="nucleotide sequence ID" value="NZ_RPHB01000005.1"/>
</dbReference>
<organism evidence="5 6">
    <name type="scientific">Arthrospiribacter ruber</name>
    <dbReference type="NCBI Taxonomy" id="2487934"/>
    <lineage>
        <taxon>Bacteria</taxon>
        <taxon>Pseudomonadati</taxon>
        <taxon>Bacteroidota</taxon>
        <taxon>Cytophagia</taxon>
        <taxon>Cytophagales</taxon>
        <taxon>Cyclobacteriaceae</taxon>
        <taxon>Arthrospiribacter</taxon>
    </lineage>
</organism>
<dbReference type="PROSITE" id="PS51007">
    <property type="entry name" value="CYTC"/>
    <property type="match status" value="1"/>
</dbReference>
<accession>A0A951IYL0</accession>